<dbReference type="CDD" id="cd03108">
    <property type="entry name" value="AdSS"/>
    <property type="match status" value="1"/>
</dbReference>
<comment type="caution">
    <text evidence="10">The sequence shown here is derived from an EMBL/GenBank/DDBJ whole genome shotgun (WGS) entry which is preliminary data.</text>
</comment>
<evidence type="ECO:0000256" key="6">
    <source>
        <dbReference type="ARBA" id="ARBA00022842"/>
    </source>
</evidence>
<feature type="binding site" description="in other chain" evidence="8">
    <location>
        <begin position="12"/>
        <end position="15"/>
    </location>
    <ligand>
        <name>IMP</name>
        <dbReference type="ChEBI" id="CHEBI:58053"/>
        <note>ligand shared between dimeric partners</note>
    </ligand>
</feature>
<feature type="binding site" description="in other chain" evidence="8">
    <location>
        <position position="235"/>
    </location>
    <ligand>
        <name>IMP</name>
        <dbReference type="ChEBI" id="CHEBI:58053"/>
        <note>ligand shared between dimeric partners</note>
    </ligand>
</feature>
<dbReference type="FunFam" id="1.10.300.10:FF:000001">
    <property type="entry name" value="Adenylosuccinate synthetase"/>
    <property type="match status" value="1"/>
</dbReference>
<comment type="cofactor">
    <cofactor evidence="8">
        <name>Mg(2+)</name>
        <dbReference type="ChEBI" id="CHEBI:18420"/>
    </cofactor>
    <text evidence="8">Binds 1 Mg(2+) ion per subunit.</text>
</comment>
<dbReference type="InterPro" id="IPR027417">
    <property type="entry name" value="P-loop_NTPase"/>
</dbReference>
<keyword evidence="6 8" id="KW-0460">Magnesium</keyword>
<evidence type="ECO:0000256" key="4">
    <source>
        <dbReference type="ARBA" id="ARBA00022741"/>
    </source>
</evidence>
<feature type="binding site" description="in other chain" evidence="8">
    <location>
        <position position="127"/>
    </location>
    <ligand>
        <name>IMP</name>
        <dbReference type="ChEBI" id="CHEBI:58053"/>
        <note>ligand shared between dimeric partners</note>
    </ligand>
</feature>
<proteinExistence type="inferred from homology"/>
<dbReference type="GO" id="GO:0044208">
    <property type="term" value="P:'de novo' AMP biosynthetic process"/>
    <property type="evidence" value="ECO:0007669"/>
    <property type="project" value="UniProtKB-UniRule"/>
</dbReference>
<comment type="function">
    <text evidence="8">Plays an important role in the de novo pathway of purine nucleotide biosynthesis. Catalyzes the first committed step in the biosynthesis of AMP from IMP.</text>
</comment>
<dbReference type="GO" id="GO:0005737">
    <property type="term" value="C:cytoplasm"/>
    <property type="evidence" value="ECO:0007669"/>
    <property type="project" value="UniProtKB-SubCell"/>
</dbReference>
<comment type="catalytic activity">
    <reaction evidence="8 9">
        <text>IMP + L-aspartate + GTP = N(6)-(1,2-dicarboxyethyl)-AMP + GDP + phosphate + 2 H(+)</text>
        <dbReference type="Rhea" id="RHEA:15753"/>
        <dbReference type="ChEBI" id="CHEBI:15378"/>
        <dbReference type="ChEBI" id="CHEBI:29991"/>
        <dbReference type="ChEBI" id="CHEBI:37565"/>
        <dbReference type="ChEBI" id="CHEBI:43474"/>
        <dbReference type="ChEBI" id="CHEBI:57567"/>
        <dbReference type="ChEBI" id="CHEBI:58053"/>
        <dbReference type="ChEBI" id="CHEBI:58189"/>
        <dbReference type="EC" id="6.3.4.4"/>
    </reaction>
</comment>
<dbReference type="EC" id="6.3.4.4" evidence="8 9"/>
<feature type="binding site" evidence="8">
    <location>
        <begin position="39"/>
        <end position="41"/>
    </location>
    <ligand>
        <name>GTP</name>
        <dbReference type="ChEBI" id="CHEBI:37565"/>
    </ligand>
</feature>
<evidence type="ECO:0000313" key="11">
    <source>
        <dbReference type="Proteomes" id="UP000217838"/>
    </source>
</evidence>
<comment type="similarity">
    <text evidence="8 9">Belongs to the adenylosuccinate synthetase family.</text>
</comment>
<keyword evidence="3 8" id="KW-0479">Metal-binding</keyword>
<comment type="subcellular location">
    <subcellularLocation>
        <location evidence="8">Cytoplasm</location>
    </subcellularLocation>
</comment>
<dbReference type="UniPathway" id="UPA00075">
    <property type="reaction ID" value="UER00335"/>
</dbReference>
<dbReference type="HAMAP" id="MF_00011">
    <property type="entry name" value="Adenylosucc_synth"/>
    <property type="match status" value="1"/>
</dbReference>
<dbReference type="GO" id="GO:0000287">
    <property type="term" value="F:magnesium ion binding"/>
    <property type="evidence" value="ECO:0007669"/>
    <property type="project" value="UniProtKB-UniRule"/>
</dbReference>
<dbReference type="PANTHER" id="PTHR11846:SF0">
    <property type="entry name" value="ADENYLOSUCCINATE SYNTHETASE"/>
    <property type="match status" value="1"/>
</dbReference>
<dbReference type="InterPro" id="IPR042111">
    <property type="entry name" value="Adenylosuccinate_synth_dom3"/>
</dbReference>
<dbReference type="GO" id="GO:0046040">
    <property type="term" value="P:IMP metabolic process"/>
    <property type="evidence" value="ECO:0007669"/>
    <property type="project" value="TreeGrafter"/>
</dbReference>
<dbReference type="Gene3D" id="3.90.170.10">
    <property type="entry name" value="Adenylosuccinate Synthetase, subunit A, domain 3"/>
    <property type="match status" value="1"/>
</dbReference>
<dbReference type="EMBL" id="NVUU01000046">
    <property type="protein sequence ID" value="PCI94073.1"/>
    <property type="molecule type" value="Genomic_DNA"/>
</dbReference>
<keyword evidence="8" id="KW-0963">Cytoplasm</keyword>
<feature type="binding site" evidence="8">
    <location>
        <begin position="329"/>
        <end position="331"/>
    </location>
    <ligand>
        <name>GTP</name>
        <dbReference type="ChEBI" id="CHEBI:37565"/>
    </ligand>
</feature>
<dbReference type="InterPro" id="IPR042110">
    <property type="entry name" value="Adenylosuccinate_synth_dom2"/>
</dbReference>
<keyword evidence="4 8" id="KW-0547">Nucleotide-binding</keyword>
<evidence type="ECO:0000256" key="7">
    <source>
        <dbReference type="ARBA" id="ARBA00023134"/>
    </source>
</evidence>
<dbReference type="InterPro" id="IPR042109">
    <property type="entry name" value="Adenylosuccinate_synth_dom1"/>
</dbReference>
<dbReference type="AlphaFoldDB" id="A0A2A4YGY7"/>
<dbReference type="Gene3D" id="3.40.440.10">
    <property type="entry name" value="Adenylosuccinate Synthetase, subunit A, domain 1"/>
    <property type="match status" value="1"/>
</dbReference>
<feature type="binding site" evidence="8">
    <location>
        <position position="303"/>
    </location>
    <ligand>
        <name>GTP</name>
        <dbReference type="ChEBI" id="CHEBI:37565"/>
    </ligand>
</feature>
<dbReference type="InterPro" id="IPR018220">
    <property type="entry name" value="Adenylosuccin_syn_GTP-bd"/>
</dbReference>
<comment type="pathway">
    <text evidence="8 9">Purine metabolism; AMP biosynthesis via de novo pathway; AMP from IMP: step 1/2.</text>
</comment>
<feature type="binding site" evidence="8">
    <location>
        <position position="141"/>
    </location>
    <ligand>
        <name>IMP</name>
        <dbReference type="ChEBI" id="CHEBI:58053"/>
        <note>ligand shared between dimeric partners</note>
    </ligand>
</feature>
<keyword evidence="2 8" id="KW-0436">Ligase</keyword>
<dbReference type="InterPro" id="IPR001114">
    <property type="entry name" value="Adenylosuccinate_synthetase"/>
</dbReference>
<feature type="binding site" evidence="8">
    <location>
        <position position="39"/>
    </location>
    <ligand>
        <name>Mg(2+)</name>
        <dbReference type="ChEBI" id="CHEBI:18420"/>
    </ligand>
</feature>
<accession>A0A2A4YGY7</accession>
<dbReference type="SMART" id="SM00788">
    <property type="entry name" value="Adenylsucc_synt"/>
    <property type="match status" value="1"/>
</dbReference>
<dbReference type="PANTHER" id="PTHR11846">
    <property type="entry name" value="ADENYLOSUCCINATE SYNTHETASE"/>
    <property type="match status" value="1"/>
</dbReference>
<organism evidence="10 11">
    <name type="scientific">Aerophobetes bacterium</name>
    <dbReference type="NCBI Taxonomy" id="2030807"/>
    <lineage>
        <taxon>Bacteria</taxon>
        <taxon>Candidatus Aerophobota</taxon>
    </lineage>
</organism>
<dbReference type="NCBIfam" id="NF002223">
    <property type="entry name" value="PRK01117.1"/>
    <property type="match status" value="1"/>
</dbReference>
<evidence type="ECO:0000256" key="9">
    <source>
        <dbReference type="RuleBase" id="RU000520"/>
    </source>
</evidence>
<evidence type="ECO:0000256" key="5">
    <source>
        <dbReference type="ARBA" id="ARBA00022755"/>
    </source>
</evidence>
<gene>
    <name evidence="8" type="primary">purA</name>
    <name evidence="10" type="ORF">COB11_04360</name>
</gene>
<evidence type="ECO:0000313" key="10">
    <source>
        <dbReference type="EMBL" id="PCI94073.1"/>
    </source>
</evidence>
<dbReference type="SUPFAM" id="SSF52540">
    <property type="entry name" value="P-loop containing nucleoside triphosphate hydrolases"/>
    <property type="match status" value="1"/>
</dbReference>
<evidence type="ECO:0000256" key="2">
    <source>
        <dbReference type="ARBA" id="ARBA00022598"/>
    </source>
</evidence>
<reference evidence="11" key="1">
    <citation type="submission" date="2017-08" db="EMBL/GenBank/DDBJ databases">
        <title>A dynamic microbial community with high functional redundancy inhabits the cold, oxic subseafloor aquifer.</title>
        <authorList>
            <person name="Tully B.J."/>
            <person name="Wheat C.G."/>
            <person name="Glazer B.T."/>
            <person name="Huber J.A."/>
        </authorList>
    </citation>
    <scope>NUCLEOTIDE SEQUENCE [LARGE SCALE GENOMIC DNA]</scope>
</reference>
<evidence type="ECO:0000256" key="1">
    <source>
        <dbReference type="ARBA" id="ARBA00011738"/>
    </source>
</evidence>
<dbReference type="FunFam" id="3.90.170.10:FF:000001">
    <property type="entry name" value="Adenylosuccinate synthetase"/>
    <property type="match status" value="1"/>
</dbReference>
<feature type="binding site" evidence="8">
    <location>
        <begin position="411"/>
        <end position="413"/>
    </location>
    <ligand>
        <name>GTP</name>
        <dbReference type="ChEBI" id="CHEBI:37565"/>
    </ligand>
</feature>
<dbReference type="GO" id="GO:0004019">
    <property type="term" value="F:adenylosuccinate synthase activity"/>
    <property type="evidence" value="ECO:0007669"/>
    <property type="project" value="UniProtKB-UniRule"/>
</dbReference>
<feature type="binding site" description="in other chain" evidence="8">
    <location>
        <position position="301"/>
    </location>
    <ligand>
        <name>IMP</name>
        <dbReference type="ChEBI" id="CHEBI:58053"/>
        <note>ligand shared between dimeric partners</note>
    </ligand>
</feature>
<dbReference type="Pfam" id="PF00709">
    <property type="entry name" value="Adenylsucc_synt"/>
    <property type="match status" value="1"/>
</dbReference>
<sequence length="432" mass="47771">MASAIIGLQFGDEGKGKVIDLLSPDFTHIVRAQGGNNAGHSVIANGKEYHFHLIPSGVLYSHTKCYLGAGVVIDPEGLEKELLQLEKDRINIEGRLFISKYAHVVFPFHKILDKANELKKNSSIGTTGKGIGPCYTDRAARVGMRVADLLDEAVFEKMAKALLENKNKQLAMLGCDLLDAKAFYVTCEYYKKLLKPFACDIEQKIFYNIDPSKVLLEGAQGTFLDGLYGTYPFVTSSNTCMAGVCLGSGFPPRAIKEVIGVVKAYTTRVGNGFLVTEFEDVEKSILGDNSSAREKGTTTGRDRRMGWLDLVMLRYAIRLNGVTSLALTKLDILDHLEKIKICTSYEIGGVHSEIFPASTTELESSKPVYEILDGWMSSTKECKEQDDLPEKALNYLARIEEFCEVPIKIVSVGPEREKVIRSCDLTKRKISV</sequence>
<protein>
    <recommendedName>
        <fullName evidence="8 9">Adenylosuccinate synthetase</fullName>
        <shortName evidence="8">AMPSase</shortName>
        <shortName evidence="8">AdSS</shortName>
        <ecNumber evidence="8 9">6.3.4.4</ecNumber>
    </recommendedName>
    <alternativeName>
        <fullName evidence="8">IMP--aspartate ligase</fullName>
    </alternativeName>
</protein>
<dbReference type="PROSITE" id="PS01266">
    <property type="entry name" value="ADENYLOSUCCIN_SYN_1"/>
    <property type="match status" value="1"/>
</dbReference>
<dbReference type="NCBIfam" id="TIGR00184">
    <property type="entry name" value="purA"/>
    <property type="match status" value="1"/>
</dbReference>
<feature type="active site" description="Proton acceptor" evidence="8">
    <location>
        <position position="12"/>
    </location>
</feature>
<evidence type="ECO:0000256" key="8">
    <source>
        <dbReference type="HAMAP-Rule" id="MF_00011"/>
    </source>
</evidence>
<feature type="binding site" evidence="8">
    <location>
        <begin position="11"/>
        <end position="17"/>
    </location>
    <ligand>
        <name>GTP</name>
        <dbReference type="ChEBI" id="CHEBI:37565"/>
    </ligand>
</feature>
<keyword evidence="5 8" id="KW-0658">Purine biosynthesis</keyword>
<keyword evidence="7 8" id="KW-0342">GTP-binding</keyword>
<feature type="active site" description="Proton donor" evidence="8">
    <location>
        <position position="40"/>
    </location>
</feature>
<dbReference type="Proteomes" id="UP000217838">
    <property type="component" value="Unassembled WGS sequence"/>
</dbReference>
<dbReference type="Gene3D" id="1.10.300.10">
    <property type="entry name" value="Adenylosuccinate Synthetase, subunit A, domain 2"/>
    <property type="match status" value="1"/>
</dbReference>
<feature type="binding site" description="in other chain" evidence="8">
    <location>
        <begin position="37"/>
        <end position="40"/>
    </location>
    <ligand>
        <name>IMP</name>
        <dbReference type="ChEBI" id="CHEBI:58053"/>
        <note>ligand shared between dimeric partners</note>
    </ligand>
</feature>
<feature type="binding site" evidence="8">
    <location>
        <begin position="297"/>
        <end position="303"/>
    </location>
    <ligand>
        <name>substrate</name>
    </ligand>
</feature>
<name>A0A2A4YGY7_UNCAE</name>
<feature type="binding site" evidence="8">
    <location>
        <position position="12"/>
    </location>
    <ligand>
        <name>Mg(2+)</name>
        <dbReference type="ChEBI" id="CHEBI:18420"/>
    </ligand>
</feature>
<dbReference type="GO" id="GO:0005525">
    <property type="term" value="F:GTP binding"/>
    <property type="evidence" value="ECO:0007669"/>
    <property type="project" value="UniProtKB-UniRule"/>
</dbReference>
<evidence type="ECO:0000256" key="3">
    <source>
        <dbReference type="ARBA" id="ARBA00022723"/>
    </source>
</evidence>
<feature type="binding site" description="in other chain" evidence="8">
    <location>
        <position position="220"/>
    </location>
    <ligand>
        <name>IMP</name>
        <dbReference type="ChEBI" id="CHEBI:58053"/>
        <note>ligand shared between dimeric partners</note>
    </ligand>
</feature>
<comment type="subunit">
    <text evidence="1 8">Homodimer.</text>
</comment>